<comment type="caution">
    <text evidence="2">The sequence shown here is derived from an EMBL/GenBank/DDBJ whole genome shotgun (WGS) entry which is preliminary data.</text>
</comment>
<keyword evidence="3" id="KW-1185">Reference proteome</keyword>
<evidence type="ECO:0000313" key="3">
    <source>
        <dbReference type="Proteomes" id="UP001372338"/>
    </source>
</evidence>
<accession>A0AAN9EG16</accession>
<evidence type="ECO:0000256" key="1">
    <source>
        <dbReference type="SAM" id="MobiDB-lite"/>
    </source>
</evidence>
<proteinExistence type="predicted"/>
<sequence length="109" mass="12243">MQGIDMGLKQIETFPSGPNHTDMECGLPSHMTRPPDCVGEIPSPSSLSIKACLEAEEAYQKSIRGNERHMGEIEVESSHDMELEFVPDTQEFAMETARDSFDIQIPRFK</sequence>
<dbReference type="AlphaFoldDB" id="A0AAN9EG16"/>
<name>A0AAN9EG16_CROPI</name>
<organism evidence="2 3">
    <name type="scientific">Crotalaria pallida</name>
    <name type="common">Smooth rattlebox</name>
    <name type="synonym">Crotalaria striata</name>
    <dbReference type="NCBI Taxonomy" id="3830"/>
    <lineage>
        <taxon>Eukaryota</taxon>
        <taxon>Viridiplantae</taxon>
        <taxon>Streptophyta</taxon>
        <taxon>Embryophyta</taxon>
        <taxon>Tracheophyta</taxon>
        <taxon>Spermatophyta</taxon>
        <taxon>Magnoliopsida</taxon>
        <taxon>eudicotyledons</taxon>
        <taxon>Gunneridae</taxon>
        <taxon>Pentapetalae</taxon>
        <taxon>rosids</taxon>
        <taxon>fabids</taxon>
        <taxon>Fabales</taxon>
        <taxon>Fabaceae</taxon>
        <taxon>Papilionoideae</taxon>
        <taxon>50 kb inversion clade</taxon>
        <taxon>genistoids sensu lato</taxon>
        <taxon>core genistoids</taxon>
        <taxon>Crotalarieae</taxon>
        <taxon>Crotalaria</taxon>
    </lineage>
</organism>
<dbReference type="Proteomes" id="UP001372338">
    <property type="component" value="Unassembled WGS sequence"/>
</dbReference>
<reference evidence="2 3" key="1">
    <citation type="submission" date="2024-01" db="EMBL/GenBank/DDBJ databases">
        <title>The genomes of 5 underutilized Papilionoideae crops provide insights into root nodulation and disease resistanc.</title>
        <authorList>
            <person name="Yuan L."/>
        </authorList>
    </citation>
    <scope>NUCLEOTIDE SEQUENCE [LARGE SCALE GENOMIC DNA]</scope>
    <source>
        <strain evidence="2">ZHUSHIDOU_FW_LH</strain>
        <tissue evidence="2">Leaf</tissue>
    </source>
</reference>
<feature type="region of interest" description="Disordered" evidence="1">
    <location>
        <begin position="1"/>
        <end position="28"/>
    </location>
</feature>
<dbReference type="EMBL" id="JAYWIO010000006">
    <property type="protein sequence ID" value="KAK7255650.1"/>
    <property type="molecule type" value="Genomic_DNA"/>
</dbReference>
<evidence type="ECO:0000313" key="2">
    <source>
        <dbReference type="EMBL" id="KAK7255650.1"/>
    </source>
</evidence>
<protein>
    <submittedName>
        <fullName evidence="2">Uncharacterized protein</fullName>
    </submittedName>
</protein>
<gene>
    <name evidence="2" type="ORF">RIF29_29065</name>
</gene>